<dbReference type="PANTHER" id="PTHR42753">
    <property type="entry name" value="MITOCHONDRIAL RIBOSOME PROTEIN L39/PROLYL-TRNA LIGASE FAMILY MEMBER"/>
    <property type="match status" value="1"/>
</dbReference>
<dbReference type="NCBIfam" id="NF006625">
    <property type="entry name" value="PRK09194.1"/>
    <property type="match status" value="1"/>
</dbReference>
<sequence length="576" mass="66771">MKTSNYLLYTLKTISNQTDTISNQLMLRAGIIRKISSGLYTWLPTGMRVIKKIQTIIQKELNKTNAIEISMPILQPSKIWENSGRIKTYGKELLKIHDRRNKMFILSPTHEELITLLLKKEINSYKQLPIILYQTQTKFRDEIRPRFGTIRTREFLMKDAYSFHLKSSCLDKTYKIMYKIYSKIFKSMNINFKIVEASSNNMGGNISHEFQAISSSGEDKIVFSNNSNYASNIEIAAIKNNLNNLLDIDENNYLLKNKIFFKKLNRICIQKINHYSIPNLVNTFIAKYYSGKKLSFIALLIKKNRQLNLTKIKNLTLFSSPITLATQKEIFKLTGQNDLNVIGPIGLTIPIISDIEVAKMKNFSVKANAKNYFFTGVNWIRDLKKPYIEDIRNIEKDDNNPDNTTEKITISPSIEIAHIFKIGSIYSKKINFSIKNKDKKDVFLKMGCYGIGITRLIATIIEQHHDKYGIIWPNSIAPFHVALIPINFHKSTTVKKTSNHMYDELKKNNIDTILDNRKEYLGKMFSEIELIGIPHILILKKNHILKGKIEYKNRREKNNILIPIKNVIDFIKQQMV</sequence>
<evidence type="ECO:0000256" key="9">
    <source>
        <dbReference type="ARBA" id="ARBA00047671"/>
    </source>
</evidence>
<comment type="subcellular location">
    <subcellularLocation>
        <location evidence="1 10">Cytoplasm</location>
    </subcellularLocation>
</comment>
<dbReference type="EMBL" id="CP033012">
    <property type="protein sequence ID" value="QCI19316.1"/>
    <property type="molecule type" value="Genomic_DNA"/>
</dbReference>
<dbReference type="Proteomes" id="UP000298677">
    <property type="component" value="Chromosome"/>
</dbReference>
<dbReference type="GO" id="GO:0005524">
    <property type="term" value="F:ATP binding"/>
    <property type="evidence" value="ECO:0007669"/>
    <property type="project" value="UniProtKB-UniRule"/>
</dbReference>
<evidence type="ECO:0000256" key="8">
    <source>
        <dbReference type="ARBA" id="ARBA00023146"/>
    </source>
</evidence>
<dbReference type="Pfam" id="PF00587">
    <property type="entry name" value="tRNA-synt_2b"/>
    <property type="match status" value="1"/>
</dbReference>
<dbReference type="GO" id="GO:0004827">
    <property type="term" value="F:proline-tRNA ligase activity"/>
    <property type="evidence" value="ECO:0007669"/>
    <property type="project" value="UniProtKB-UniRule"/>
</dbReference>
<dbReference type="SUPFAM" id="SSF52954">
    <property type="entry name" value="Class II aaRS ABD-related"/>
    <property type="match status" value="1"/>
</dbReference>
<comment type="catalytic activity">
    <reaction evidence="9 10">
        <text>tRNA(Pro) + L-proline + ATP = L-prolyl-tRNA(Pro) + AMP + diphosphate</text>
        <dbReference type="Rhea" id="RHEA:14305"/>
        <dbReference type="Rhea" id="RHEA-COMP:9700"/>
        <dbReference type="Rhea" id="RHEA-COMP:9702"/>
        <dbReference type="ChEBI" id="CHEBI:30616"/>
        <dbReference type="ChEBI" id="CHEBI:33019"/>
        <dbReference type="ChEBI" id="CHEBI:60039"/>
        <dbReference type="ChEBI" id="CHEBI:78442"/>
        <dbReference type="ChEBI" id="CHEBI:78532"/>
        <dbReference type="ChEBI" id="CHEBI:456215"/>
        <dbReference type="EC" id="6.1.1.15"/>
    </reaction>
</comment>
<dbReference type="GO" id="GO:0005829">
    <property type="term" value="C:cytosol"/>
    <property type="evidence" value="ECO:0007669"/>
    <property type="project" value="TreeGrafter"/>
</dbReference>
<keyword evidence="6 10" id="KW-0067">ATP-binding</keyword>
<dbReference type="AlphaFoldDB" id="A0A4D6XRB1"/>
<evidence type="ECO:0000256" key="4">
    <source>
        <dbReference type="ARBA" id="ARBA00022598"/>
    </source>
</evidence>
<dbReference type="RefSeq" id="WP_158341722.1">
    <property type="nucleotide sequence ID" value="NZ_CP033012.1"/>
</dbReference>
<dbReference type="Pfam" id="PF04073">
    <property type="entry name" value="tRNA_edit"/>
    <property type="match status" value="1"/>
</dbReference>
<organism evidence="12 13">
    <name type="scientific">Buchnera aphidicola</name>
    <name type="common">Anoecia oenotherae</name>
    <dbReference type="NCBI Taxonomy" id="1241833"/>
    <lineage>
        <taxon>Bacteria</taxon>
        <taxon>Pseudomonadati</taxon>
        <taxon>Pseudomonadota</taxon>
        <taxon>Gammaproteobacteria</taxon>
        <taxon>Enterobacterales</taxon>
        <taxon>Erwiniaceae</taxon>
        <taxon>Buchnera</taxon>
    </lineage>
</organism>
<keyword evidence="3 10" id="KW-0963">Cytoplasm</keyword>
<dbReference type="InterPro" id="IPR033730">
    <property type="entry name" value="ProRS_core_prok"/>
</dbReference>
<dbReference type="NCBIfam" id="TIGR00409">
    <property type="entry name" value="proS_fam_II"/>
    <property type="match status" value="1"/>
</dbReference>
<dbReference type="HAMAP" id="MF_01569">
    <property type="entry name" value="Pro_tRNA_synth_type1"/>
    <property type="match status" value="1"/>
</dbReference>
<dbReference type="CDD" id="cd00779">
    <property type="entry name" value="ProRS_core_prok"/>
    <property type="match status" value="1"/>
</dbReference>
<dbReference type="PRINTS" id="PR01046">
    <property type="entry name" value="TRNASYNTHPRO"/>
</dbReference>
<keyword evidence="13" id="KW-1185">Reference proteome</keyword>
<name>A0A4D6XRB1_9GAMM</name>
<evidence type="ECO:0000256" key="7">
    <source>
        <dbReference type="ARBA" id="ARBA00022917"/>
    </source>
</evidence>
<dbReference type="InterPro" id="IPR004154">
    <property type="entry name" value="Anticodon-bd"/>
</dbReference>
<dbReference type="InterPro" id="IPR036754">
    <property type="entry name" value="YbaK/aa-tRNA-synt-asso_dom_sf"/>
</dbReference>
<keyword evidence="8 10" id="KW-0030">Aminoacyl-tRNA synthetase</keyword>
<evidence type="ECO:0000256" key="10">
    <source>
        <dbReference type="HAMAP-Rule" id="MF_01569"/>
    </source>
</evidence>
<evidence type="ECO:0000256" key="6">
    <source>
        <dbReference type="ARBA" id="ARBA00022840"/>
    </source>
</evidence>
<evidence type="ECO:0000313" key="13">
    <source>
        <dbReference type="Proteomes" id="UP000298677"/>
    </source>
</evidence>
<keyword evidence="7 10" id="KW-0648">Protein biosynthesis</keyword>
<dbReference type="SUPFAM" id="SSF55681">
    <property type="entry name" value="Class II aaRS and biotin synthetases"/>
    <property type="match status" value="1"/>
</dbReference>
<dbReference type="InterPro" id="IPR002314">
    <property type="entry name" value="aa-tRNA-synt_IIb"/>
</dbReference>
<feature type="domain" description="Aminoacyl-transfer RNA synthetases class-II family profile" evidence="11">
    <location>
        <begin position="33"/>
        <end position="473"/>
    </location>
</feature>
<comment type="similarity">
    <text evidence="10">Belongs to the class-II aminoacyl-tRNA synthetase family. ProS type 1 subfamily.</text>
</comment>
<dbReference type="SUPFAM" id="SSF55826">
    <property type="entry name" value="YbaK/ProRS associated domain"/>
    <property type="match status" value="1"/>
</dbReference>
<dbReference type="Gene3D" id="3.30.930.10">
    <property type="entry name" value="Bira Bifunctional Protein, Domain 2"/>
    <property type="match status" value="2"/>
</dbReference>
<dbReference type="CDD" id="cd00861">
    <property type="entry name" value="ProRS_anticodon_short"/>
    <property type="match status" value="1"/>
</dbReference>
<dbReference type="PANTHER" id="PTHR42753:SF2">
    <property type="entry name" value="PROLINE--TRNA LIGASE"/>
    <property type="match status" value="1"/>
</dbReference>
<dbReference type="GO" id="GO:0006433">
    <property type="term" value="P:prolyl-tRNA aminoacylation"/>
    <property type="evidence" value="ECO:0007669"/>
    <property type="project" value="UniProtKB-UniRule"/>
</dbReference>
<reference evidence="12 13" key="1">
    <citation type="submission" date="2018-10" db="EMBL/GenBank/DDBJ databases">
        <title>Comparative functional genomics of the obligate endosymbiont Buchnera aphidicola.</title>
        <authorList>
            <person name="Chong R.A."/>
        </authorList>
    </citation>
    <scope>NUCLEOTIDE SEQUENCE [LARGE SCALE GENOMIC DNA]</scope>
    <source>
        <strain evidence="12 13">Aoe</strain>
    </source>
</reference>
<accession>A0A4D6XRB1</accession>
<gene>
    <name evidence="10" type="primary">proS</name>
    <name evidence="12" type="ORF">D9V65_00950</name>
</gene>
<proteinExistence type="inferred from homology"/>
<dbReference type="PROSITE" id="PS50862">
    <property type="entry name" value="AA_TRNA_LIGASE_II"/>
    <property type="match status" value="1"/>
</dbReference>
<evidence type="ECO:0000259" key="11">
    <source>
        <dbReference type="PROSITE" id="PS50862"/>
    </source>
</evidence>
<dbReference type="InterPro" id="IPR023717">
    <property type="entry name" value="Pro-tRNA-Synthase_IIa_type1"/>
</dbReference>
<dbReference type="Gene3D" id="3.40.50.800">
    <property type="entry name" value="Anticodon-binding domain"/>
    <property type="match status" value="1"/>
</dbReference>
<dbReference type="GO" id="GO:0002161">
    <property type="term" value="F:aminoacyl-tRNA deacylase activity"/>
    <property type="evidence" value="ECO:0007669"/>
    <property type="project" value="InterPro"/>
</dbReference>
<dbReference type="InterPro" id="IPR036621">
    <property type="entry name" value="Anticodon-bd_dom_sf"/>
</dbReference>
<keyword evidence="4 10" id="KW-0436">Ligase</keyword>
<evidence type="ECO:0000256" key="3">
    <source>
        <dbReference type="ARBA" id="ARBA00022490"/>
    </source>
</evidence>
<evidence type="ECO:0000256" key="5">
    <source>
        <dbReference type="ARBA" id="ARBA00022741"/>
    </source>
</evidence>
<evidence type="ECO:0000256" key="1">
    <source>
        <dbReference type="ARBA" id="ARBA00004496"/>
    </source>
</evidence>
<evidence type="ECO:0000313" key="12">
    <source>
        <dbReference type="EMBL" id="QCI19316.1"/>
    </source>
</evidence>
<evidence type="ECO:0000256" key="2">
    <source>
        <dbReference type="ARBA" id="ARBA00011738"/>
    </source>
</evidence>
<comment type="domain">
    <text evidence="10">Consists of three domains: the N-terminal catalytic domain, the editing domain and the C-terminal anticodon-binding domain.</text>
</comment>
<dbReference type="InterPro" id="IPR002316">
    <property type="entry name" value="Pro-tRNA-ligase_IIa"/>
</dbReference>
<dbReference type="Pfam" id="PF03129">
    <property type="entry name" value="HGTP_anticodon"/>
    <property type="match status" value="1"/>
</dbReference>
<dbReference type="InterPro" id="IPR044140">
    <property type="entry name" value="ProRS_anticodon_short"/>
</dbReference>
<dbReference type="OrthoDB" id="9809052at2"/>
<protein>
    <recommendedName>
        <fullName evidence="10">Proline--tRNA ligase</fullName>
        <ecNumber evidence="10">6.1.1.15</ecNumber>
    </recommendedName>
    <alternativeName>
        <fullName evidence="10">Prolyl-tRNA synthetase</fullName>
        <shortName evidence="10">ProRS</shortName>
    </alternativeName>
</protein>
<dbReference type="InterPro" id="IPR007214">
    <property type="entry name" value="YbaK/aa-tRNA-synth-assoc-dom"/>
</dbReference>
<dbReference type="InterPro" id="IPR050062">
    <property type="entry name" value="Pro-tRNA_synthetase"/>
</dbReference>
<dbReference type="InterPro" id="IPR045864">
    <property type="entry name" value="aa-tRNA-synth_II/BPL/LPL"/>
</dbReference>
<dbReference type="InterPro" id="IPR006195">
    <property type="entry name" value="aa-tRNA-synth_II"/>
</dbReference>
<dbReference type="InterPro" id="IPR004500">
    <property type="entry name" value="Pro-tRNA-synth_IIa_bac-type"/>
</dbReference>
<comment type="function">
    <text evidence="10">Catalyzes the attachment of proline to tRNA(Pro) in a two-step reaction: proline is first activated by ATP to form Pro-AMP and then transferred to the acceptor end of tRNA(Pro). As ProRS can inadvertently accommodate and process non-cognate amino acids such as alanine and cysteine, to avoid such errors it has two additional distinct editing activities against alanine. One activity is designated as 'pretransfer' editing and involves the tRNA(Pro)-independent hydrolysis of activated Ala-AMP. The other activity is designated 'posttransfer' editing and involves deacylation of mischarged Ala-tRNA(Pro). The misacylated Cys-tRNA(Pro) is not edited by ProRS.</text>
</comment>
<comment type="subunit">
    <text evidence="2 10">Homodimer.</text>
</comment>
<dbReference type="EC" id="6.1.1.15" evidence="10"/>
<keyword evidence="5 10" id="KW-0547">Nucleotide-binding</keyword>